<protein>
    <recommendedName>
        <fullName evidence="4">HTH-type transcriptional regulator</fullName>
    </recommendedName>
</protein>
<evidence type="ECO:0000256" key="3">
    <source>
        <dbReference type="ARBA" id="ARBA00023163"/>
    </source>
</evidence>
<organism evidence="6 7">
    <name type="scientific">Sphingopyxis macrogoltabida</name>
    <name type="common">Sphingomonas macrogoltabidus</name>
    <dbReference type="NCBI Taxonomy" id="33050"/>
    <lineage>
        <taxon>Bacteria</taxon>
        <taxon>Pseudomonadati</taxon>
        <taxon>Pseudomonadota</taxon>
        <taxon>Alphaproteobacteria</taxon>
        <taxon>Sphingomonadales</taxon>
        <taxon>Sphingomonadaceae</taxon>
        <taxon>Sphingopyxis</taxon>
    </lineage>
</organism>
<dbReference type="PATRIC" id="fig|33050.5.peg.3552"/>
<evidence type="ECO:0000256" key="4">
    <source>
        <dbReference type="PIRNR" id="PIRNR006707"/>
    </source>
</evidence>
<dbReference type="GO" id="GO:0003700">
    <property type="term" value="F:DNA-binding transcription factor activity"/>
    <property type="evidence" value="ECO:0007669"/>
    <property type="project" value="InterPro"/>
</dbReference>
<dbReference type="PANTHER" id="PTHR38465">
    <property type="entry name" value="HTH-TYPE TRANSCRIPTIONAL REGULATOR MJ1563-RELATED"/>
    <property type="match status" value="1"/>
</dbReference>
<keyword evidence="1 4" id="KW-0805">Transcription regulation</keyword>
<dbReference type="InterPro" id="IPR026282">
    <property type="entry name" value="MJ1563"/>
</dbReference>
<accession>A0A0N9V2U4</accession>
<evidence type="ECO:0000256" key="1">
    <source>
        <dbReference type="ARBA" id="ARBA00023015"/>
    </source>
</evidence>
<dbReference type="RefSeq" id="WP_054589138.1">
    <property type="nucleotide sequence ID" value="NZ_CP012700.1"/>
</dbReference>
<proteinExistence type="inferred from homology"/>
<dbReference type="InterPro" id="IPR036390">
    <property type="entry name" value="WH_DNA-bd_sf"/>
</dbReference>
<dbReference type="Proteomes" id="UP000058074">
    <property type="component" value="Chromosome"/>
</dbReference>
<comment type="similarity">
    <text evidence="4">Belongs to the GbsR family.</text>
</comment>
<dbReference type="KEGG" id="smag:AN936_17135"/>
<keyword evidence="3 4" id="KW-0804">Transcription</keyword>
<reference evidence="6 7" key="1">
    <citation type="journal article" date="2015" name="Genome Announc.">
        <title>Complete Genome Sequence of Polypropylene Glycol- and Polyethylene Glycol-Degrading Sphingopyxis macrogoltabida Strain EY-1.</title>
        <authorList>
            <person name="Ohtsubo Y."/>
            <person name="Nagata Y."/>
            <person name="Numata M."/>
            <person name="Tsuchikane K."/>
            <person name="Hosoyama A."/>
            <person name="Yamazoe A."/>
            <person name="Tsuda M."/>
            <person name="Fujita N."/>
            <person name="Kawai F."/>
        </authorList>
    </citation>
    <scope>NUCLEOTIDE SEQUENCE [LARGE SCALE GENOMIC DNA]</scope>
    <source>
        <strain evidence="6 7">EY-1</strain>
    </source>
</reference>
<dbReference type="PANTHER" id="PTHR38465:SF1">
    <property type="entry name" value="HTH-TYPE TRANSCRIPTIONAL REGULATOR MJ1563-RELATED"/>
    <property type="match status" value="1"/>
</dbReference>
<dbReference type="Gene3D" id="1.10.10.10">
    <property type="entry name" value="Winged helix-like DNA-binding domain superfamily/Winged helix DNA-binding domain"/>
    <property type="match status" value="1"/>
</dbReference>
<sequence>MTEINEGTAQLSPAATEFILHWGNLGGQWGVNRSVAQIHALLFVSDRPLHAEEIADLLGLARSNVSNSIKELLGWRLIHRVPVLGDRRDHFAAETDIWEMVTRIAAGRKAREVDPAEAALRACVARAEHDPGLSAGAKARLSDMLDFVTTMSRWHDEMLGVPKPALMRLIKLGAGVTKLLNWRPGKAKDAG</sequence>
<evidence type="ECO:0000313" key="6">
    <source>
        <dbReference type="EMBL" id="ALH82015.1"/>
    </source>
</evidence>
<dbReference type="SUPFAM" id="SSF46785">
    <property type="entry name" value="Winged helix' DNA-binding domain"/>
    <property type="match status" value="1"/>
</dbReference>
<dbReference type="InterPro" id="IPR036388">
    <property type="entry name" value="WH-like_DNA-bd_sf"/>
</dbReference>
<dbReference type="InterPro" id="IPR000835">
    <property type="entry name" value="HTH_MarR-typ"/>
</dbReference>
<dbReference type="PIRSF" id="PIRSF006707">
    <property type="entry name" value="MJ1563"/>
    <property type="match status" value="1"/>
</dbReference>
<dbReference type="Pfam" id="PF12802">
    <property type="entry name" value="MarR_2"/>
    <property type="match status" value="1"/>
</dbReference>
<dbReference type="OrthoDB" id="9792628at2"/>
<dbReference type="AlphaFoldDB" id="A0A0N9V2U4"/>
<dbReference type="EMBL" id="CP012700">
    <property type="protein sequence ID" value="ALH82015.1"/>
    <property type="molecule type" value="Genomic_DNA"/>
</dbReference>
<dbReference type="InterPro" id="IPR052362">
    <property type="entry name" value="HTH-GbsR_regulator"/>
</dbReference>
<evidence type="ECO:0000259" key="5">
    <source>
        <dbReference type="Pfam" id="PF12802"/>
    </source>
</evidence>
<keyword evidence="2 4" id="KW-0238">DNA-binding</keyword>
<feature type="domain" description="HTH marR-type" evidence="5">
    <location>
        <begin position="30"/>
        <end position="88"/>
    </location>
</feature>
<evidence type="ECO:0000256" key="2">
    <source>
        <dbReference type="ARBA" id="ARBA00023125"/>
    </source>
</evidence>
<gene>
    <name evidence="6" type="ORF">AN936_17135</name>
</gene>
<evidence type="ECO:0000313" key="7">
    <source>
        <dbReference type="Proteomes" id="UP000058074"/>
    </source>
</evidence>
<dbReference type="GO" id="GO:0003677">
    <property type="term" value="F:DNA binding"/>
    <property type="evidence" value="ECO:0007669"/>
    <property type="project" value="UniProtKB-UniRule"/>
</dbReference>
<name>A0A0N9V2U4_SPHMC</name>